<dbReference type="EMBL" id="CP088295">
    <property type="protein sequence ID" value="UUY05358.1"/>
    <property type="molecule type" value="Genomic_DNA"/>
</dbReference>
<sequence>MAIRPIAGLPVRVSVGVASAGSWNDHGLTDRVRSALARARRAGGNAAVSDERGLVTPDEERFGPRKLTAPNADVTFAPPSWWSVLTRSDPEPAAAPVPTPPNPSTATPPHEVADAPTGALSADALAWHAAELAQRSAQNGVAVALIVTDLDGSAALGERFGASALSDVLREVARRVGEQAPAYRTGADAFTTVLVGDDARRAFAVAERIRASTAAASAGALTLSASVGVASAPPGSFELAELNRRAVAAQAAARAGGGDQVRLDGTAAPAPVAGTARALRAA</sequence>
<name>A0ABY5PKY1_9ACTN</name>
<dbReference type="RefSeq" id="WP_353865817.1">
    <property type="nucleotide sequence ID" value="NZ_CP088295.1"/>
</dbReference>
<dbReference type="SMART" id="SM00267">
    <property type="entry name" value="GGDEF"/>
    <property type="match status" value="1"/>
</dbReference>
<evidence type="ECO:0000256" key="1">
    <source>
        <dbReference type="SAM" id="MobiDB-lite"/>
    </source>
</evidence>
<dbReference type="Gene3D" id="3.30.70.270">
    <property type="match status" value="1"/>
</dbReference>
<dbReference type="EC" id="2.7.7.65" evidence="3"/>
<keyword evidence="3" id="KW-0808">Transferase</keyword>
<dbReference type="PANTHER" id="PTHR33121">
    <property type="entry name" value="CYCLIC DI-GMP PHOSPHODIESTERASE PDEF"/>
    <property type="match status" value="1"/>
</dbReference>
<dbReference type="PANTHER" id="PTHR33121:SF70">
    <property type="entry name" value="SIGNALING PROTEIN YKOW"/>
    <property type="match status" value="1"/>
</dbReference>
<dbReference type="PROSITE" id="PS50887">
    <property type="entry name" value="GGDEF"/>
    <property type="match status" value="1"/>
</dbReference>
<dbReference type="InterPro" id="IPR029787">
    <property type="entry name" value="Nucleotide_cyclase"/>
</dbReference>
<evidence type="ECO:0000259" key="2">
    <source>
        <dbReference type="PROSITE" id="PS50887"/>
    </source>
</evidence>
<feature type="region of interest" description="Disordered" evidence="1">
    <location>
        <begin position="85"/>
        <end position="115"/>
    </location>
</feature>
<feature type="domain" description="GGDEF" evidence="2">
    <location>
        <begin position="141"/>
        <end position="266"/>
    </location>
</feature>
<proteinExistence type="predicted"/>
<dbReference type="InterPro" id="IPR000160">
    <property type="entry name" value="GGDEF_dom"/>
</dbReference>
<dbReference type="GO" id="GO:0052621">
    <property type="term" value="F:diguanylate cyclase activity"/>
    <property type="evidence" value="ECO:0007669"/>
    <property type="project" value="UniProtKB-EC"/>
</dbReference>
<evidence type="ECO:0000313" key="3">
    <source>
        <dbReference type="EMBL" id="UUY05358.1"/>
    </source>
</evidence>
<dbReference type="InterPro" id="IPR050706">
    <property type="entry name" value="Cyclic-di-GMP_PDE-like"/>
</dbReference>
<reference evidence="4" key="1">
    <citation type="submission" date="2021-11" db="EMBL/GenBank/DDBJ databases">
        <title>Cultivation dependent microbiological survey of springs from the worlds oldest radium mine currently devoted to the extraction of radon-saturated water.</title>
        <authorList>
            <person name="Kapinusova G."/>
            <person name="Smrhova T."/>
            <person name="Strejcek M."/>
            <person name="Suman J."/>
            <person name="Jani K."/>
            <person name="Pajer P."/>
            <person name="Uhlik O."/>
        </authorList>
    </citation>
    <scope>NUCLEOTIDE SEQUENCE [LARGE SCALE GENOMIC DNA]</scope>
    <source>
        <strain evidence="4">J379</strain>
    </source>
</reference>
<keyword evidence="3" id="KW-0548">Nucleotidyltransferase</keyword>
<feature type="compositionally biased region" description="Pro residues" evidence="1">
    <location>
        <begin position="93"/>
        <end position="103"/>
    </location>
</feature>
<dbReference type="InterPro" id="IPR043128">
    <property type="entry name" value="Rev_trsase/Diguanyl_cyclase"/>
</dbReference>
<protein>
    <submittedName>
        <fullName evidence="3">Diguanylate cyclase</fullName>
        <ecNumber evidence="3">2.7.7.65</ecNumber>
    </submittedName>
</protein>
<dbReference type="Pfam" id="PF00990">
    <property type="entry name" value="GGDEF"/>
    <property type="match status" value="1"/>
</dbReference>
<evidence type="ECO:0000313" key="4">
    <source>
        <dbReference type="Proteomes" id="UP001058860"/>
    </source>
</evidence>
<dbReference type="SUPFAM" id="SSF55073">
    <property type="entry name" value="Nucleotide cyclase"/>
    <property type="match status" value="1"/>
</dbReference>
<dbReference type="Proteomes" id="UP001058860">
    <property type="component" value="Chromosome"/>
</dbReference>
<keyword evidence="4" id="KW-1185">Reference proteome</keyword>
<accession>A0ABY5PKY1</accession>
<gene>
    <name evidence="3" type="ORF">LRS13_07500</name>
</gene>
<organism evidence="3 4">
    <name type="scientific">Svornostia abyssi</name>
    <dbReference type="NCBI Taxonomy" id="2898438"/>
    <lineage>
        <taxon>Bacteria</taxon>
        <taxon>Bacillati</taxon>
        <taxon>Actinomycetota</taxon>
        <taxon>Thermoleophilia</taxon>
        <taxon>Solirubrobacterales</taxon>
        <taxon>Baekduiaceae</taxon>
        <taxon>Svornostia</taxon>
    </lineage>
</organism>